<feature type="signal peptide" evidence="1">
    <location>
        <begin position="1"/>
        <end position="22"/>
    </location>
</feature>
<proteinExistence type="predicted"/>
<keyword evidence="3" id="KW-1185">Reference proteome</keyword>
<evidence type="ECO:0000256" key="1">
    <source>
        <dbReference type="SAM" id="SignalP"/>
    </source>
</evidence>
<keyword evidence="1" id="KW-0732">Signal</keyword>
<protein>
    <submittedName>
        <fullName evidence="2">Uncharacterized protein</fullName>
    </submittedName>
</protein>
<dbReference type="KEGG" id="sur:STAUR_8190"/>
<dbReference type="STRING" id="378806.STAUR_8190"/>
<organism evidence="2 3">
    <name type="scientific">Stigmatella aurantiaca (strain DW4/3-1)</name>
    <dbReference type="NCBI Taxonomy" id="378806"/>
    <lineage>
        <taxon>Bacteria</taxon>
        <taxon>Pseudomonadati</taxon>
        <taxon>Myxococcota</taxon>
        <taxon>Myxococcia</taxon>
        <taxon>Myxococcales</taxon>
        <taxon>Cystobacterineae</taxon>
        <taxon>Archangiaceae</taxon>
        <taxon>Stigmatella</taxon>
    </lineage>
</organism>
<dbReference type="eggNOG" id="ENOG5032KSR">
    <property type="taxonomic scope" value="Bacteria"/>
</dbReference>
<reference evidence="2 3" key="1">
    <citation type="journal article" date="2011" name="Mol. Biol. Evol.">
        <title>Comparative genomic analysis of fruiting body formation in Myxococcales.</title>
        <authorList>
            <person name="Huntley S."/>
            <person name="Hamann N."/>
            <person name="Wegener-Feldbrugge S."/>
            <person name="Treuner-Lange A."/>
            <person name="Kube M."/>
            <person name="Reinhardt R."/>
            <person name="Klages S."/>
            <person name="Muller R."/>
            <person name="Ronning C.M."/>
            <person name="Nierman W.C."/>
            <person name="Sogaard-Andersen L."/>
        </authorList>
    </citation>
    <scope>NUCLEOTIDE SEQUENCE [LARGE SCALE GENOMIC DNA]</scope>
    <source>
        <strain evidence="2 3">DW4/3-1</strain>
    </source>
</reference>
<dbReference type="RefSeq" id="WP_013378234.1">
    <property type="nucleotide sequence ID" value="NC_014623.1"/>
</dbReference>
<evidence type="ECO:0000313" key="2">
    <source>
        <dbReference type="EMBL" id="ADO75945.1"/>
    </source>
</evidence>
<accession>E3FUR2</accession>
<dbReference type="OrthoDB" id="5502034at2"/>
<gene>
    <name evidence="2" type="ordered locus">STAUR_8190</name>
</gene>
<dbReference type="HOGENOM" id="CLU_801448_0_0_7"/>
<sequence>MKTLRFPLLAAALLAPVLPGGAAAPALPTAETTLSVLEPVEGACEWRKFEPLSSASQVLVRLPAGCQGGSTALSQDGKRGAVRFWRGAVSMPVVGKPTFPEPFPSQAFRDRLFLVDLVTGEAQELPLPPEGELIEYGFDAQGRLLGLSLQGAAVEEQAPSRVVELDGTGRARGVGGGKTPLRALGFAFQEGKWTRLEVKASSEVLGTAALELRKELGERSIRALDPRFEARDIEEDGVLDQLYELSPDQPEGQWAEFKSGSHSLAVWGTPFGNDMLATGLVRRLERGKVVALPSYPYRPNDMMSLRTRGPYLLISLSDSGGHPRMYRGNKRVWSSETARAVTFWPK</sequence>
<evidence type="ECO:0000313" key="3">
    <source>
        <dbReference type="Proteomes" id="UP000001351"/>
    </source>
</evidence>
<dbReference type="EMBL" id="CP002271">
    <property type="protein sequence ID" value="ADO75945.1"/>
    <property type="molecule type" value="Genomic_DNA"/>
</dbReference>
<name>E3FUR2_STIAD</name>
<dbReference type="Proteomes" id="UP000001351">
    <property type="component" value="Chromosome"/>
</dbReference>
<feature type="chain" id="PRO_5003169687" evidence="1">
    <location>
        <begin position="23"/>
        <end position="346"/>
    </location>
</feature>
<dbReference type="AlphaFoldDB" id="E3FUR2"/>